<keyword evidence="1" id="KW-0472">Membrane</keyword>
<evidence type="ECO:0000313" key="3">
    <source>
        <dbReference type="Proteomes" id="UP001208131"/>
    </source>
</evidence>
<evidence type="ECO:0000313" key="2">
    <source>
        <dbReference type="EMBL" id="MCU6706803.1"/>
    </source>
</evidence>
<keyword evidence="1" id="KW-1133">Transmembrane helix</keyword>
<keyword evidence="1" id="KW-0812">Transmembrane</keyword>
<feature type="transmembrane region" description="Helical" evidence="1">
    <location>
        <begin position="119"/>
        <end position="138"/>
    </location>
</feature>
<feature type="transmembrane region" description="Helical" evidence="1">
    <location>
        <begin position="48"/>
        <end position="70"/>
    </location>
</feature>
<accession>A0AAE3IMT2</accession>
<dbReference type="EMBL" id="JAOQJZ010000016">
    <property type="protein sequence ID" value="MCU6706803.1"/>
    <property type="molecule type" value="Genomic_DNA"/>
</dbReference>
<evidence type="ECO:0000256" key="1">
    <source>
        <dbReference type="SAM" id="Phobius"/>
    </source>
</evidence>
<dbReference type="Proteomes" id="UP001208131">
    <property type="component" value="Unassembled WGS sequence"/>
</dbReference>
<dbReference type="RefSeq" id="WP_041337320.1">
    <property type="nucleotide sequence ID" value="NZ_JAOQJZ010000016.1"/>
</dbReference>
<protein>
    <submittedName>
        <fullName evidence="2">Uncharacterized protein</fullName>
    </submittedName>
</protein>
<organism evidence="2 3">
    <name type="scientific">Hominimerdicola aceti</name>
    <dbReference type="NCBI Taxonomy" id="2981726"/>
    <lineage>
        <taxon>Bacteria</taxon>
        <taxon>Bacillati</taxon>
        <taxon>Bacillota</taxon>
        <taxon>Clostridia</taxon>
        <taxon>Eubacteriales</taxon>
        <taxon>Oscillospiraceae</taxon>
        <taxon>Hominimerdicola</taxon>
    </lineage>
</organism>
<sequence length="154" mass="16560">MKKVPFTPFQLVLTVVNTAALMFCMGCDCFVLIVGMTAGRTKPYVVDLVLSLLTMAVFILLVFSAGRINIFSDKADPDGDTAPAVSALRTYFCILFFDISGVLGLMLAGALGVEWAKKAIIIFAPVVFVLAAIVYFILSGRIGLDDFSDSDGEE</sequence>
<comment type="caution">
    <text evidence="2">The sequence shown here is derived from an EMBL/GenBank/DDBJ whole genome shotgun (WGS) entry which is preliminary data.</text>
</comment>
<proteinExistence type="predicted"/>
<reference evidence="2 3" key="1">
    <citation type="journal article" date="2021" name="ISME Commun">
        <title>Automated analysis of genomic sequences facilitates high-throughput and comprehensive description of bacteria.</title>
        <authorList>
            <person name="Hitch T.C.A."/>
        </authorList>
    </citation>
    <scope>NUCLEOTIDE SEQUENCE [LARGE SCALE GENOMIC DNA]</scope>
    <source>
        <strain evidence="2 3">Sanger_31</strain>
    </source>
</reference>
<feature type="transmembrane region" description="Helical" evidence="1">
    <location>
        <begin position="12"/>
        <end position="36"/>
    </location>
</feature>
<name>A0AAE3IMT2_9FIRM</name>
<dbReference type="AlphaFoldDB" id="A0AAE3IMT2"/>
<feature type="transmembrane region" description="Helical" evidence="1">
    <location>
        <begin position="91"/>
        <end position="113"/>
    </location>
</feature>
<keyword evidence="3" id="KW-1185">Reference proteome</keyword>
<gene>
    <name evidence="2" type="ORF">OCV57_12860</name>
</gene>